<dbReference type="InterPro" id="IPR002696">
    <property type="entry name" value="Membr_insert_effic_factor_YidD"/>
</dbReference>
<sequence>MIKTLIMWLIRGYRSFISPLFLPSCRFQPTCSQYALESVERFGAWRGSWLAVRRILRCHPFHPGGYDPVPLREEGGERREGAEKAEEAEEAGS</sequence>
<dbReference type="AlphaFoldDB" id="K9W4Y1"/>
<comment type="similarity">
    <text evidence="1">Belongs to the UPF0161 family.</text>
</comment>
<reference evidence="3 4" key="1">
    <citation type="submission" date="2012-06" db="EMBL/GenBank/DDBJ databases">
        <title>Finished chromosome of genome of Crinalium epipsammum PCC 9333.</title>
        <authorList>
            <consortium name="US DOE Joint Genome Institute"/>
            <person name="Gugger M."/>
            <person name="Coursin T."/>
            <person name="Rippka R."/>
            <person name="Tandeau De Marsac N."/>
            <person name="Huntemann M."/>
            <person name="Wei C.-L."/>
            <person name="Han J."/>
            <person name="Detter J.C."/>
            <person name="Han C."/>
            <person name="Tapia R."/>
            <person name="Davenport K."/>
            <person name="Daligault H."/>
            <person name="Erkkila T."/>
            <person name="Gu W."/>
            <person name="Munk A.C.C."/>
            <person name="Teshima H."/>
            <person name="Xu Y."/>
            <person name="Chain P."/>
            <person name="Chen A."/>
            <person name="Krypides N."/>
            <person name="Mavromatis K."/>
            <person name="Markowitz V."/>
            <person name="Szeto E."/>
            <person name="Ivanova N."/>
            <person name="Mikhailova N."/>
            <person name="Ovchinnikova G."/>
            <person name="Pagani I."/>
            <person name="Pati A."/>
            <person name="Goodwin L."/>
            <person name="Peters L."/>
            <person name="Pitluck S."/>
            <person name="Woyke T."/>
            <person name="Kerfeld C."/>
        </authorList>
    </citation>
    <scope>NUCLEOTIDE SEQUENCE [LARGE SCALE GENOMIC DNA]</scope>
    <source>
        <strain evidence="3 4">PCC 9333</strain>
    </source>
</reference>
<dbReference type="Proteomes" id="UP000010472">
    <property type="component" value="Chromosome"/>
</dbReference>
<feature type="compositionally biased region" description="Basic and acidic residues" evidence="2">
    <location>
        <begin position="70"/>
        <end position="85"/>
    </location>
</feature>
<keyword evidence="4" id="KW-1185">Reference proteome</keyword>
<dbReference type="PANTHER" id="PTHR33383:SF1">
    <property type="entry name" value="MEMBRANE PROTEIN INSERTION EFFICIENCY FACTOR-RELATED"/>
    <property type="match status" value="1"/>
</dbReference>
<evidence type="ECO:0000313" key="3">
    <source>
        <dbReference type="EMBL" id="AFZ15251.1"/>
    </source>
</evidence>
<name>K9W4Y1_9CYAN</name>
<dbReference type="GO" id="GO:0005886">
    <property type="term" value="C:plasma membrane"/>
    <property type="evidence" value="ECO:0007669"/>
    <property type="project" value="UniProtKB-SubCell"/>
</dbReference>
<organism evidence="3 4">
    <name type="scientific">Crinalium epipsammum PCC 9333</name>
    <dbReference type="NCBI Taxonomy" id="1173022"/>
    <lineage>
        <taxon>Bacteria</taxon>
        <taxon>Bacillati</taxon>
        <taxon>Cyanobacteriota</taxon>
        <taxon>Cyanophyceae</taxon>
        <taxon>Gomontiellales</taxon>
        <taxon>Gomontiellaceae</taxon>
        <taxon>Crinalium</taxon>
    </lineage>
</organism>
<evidence type="ECO:0000256" key="1">
    <source>
        <dbReference type="HAMAP-Rule" id="MF_00386"/>
    </source>
</evidence>
<feature type="region of interest" description="Disordered" evidence="2">
    <location>
        <begin position="65"/>
        <end position="93"/>
    </location>
</feature>
<dbReference type="KEGG" id="cep:Cri9333_4469"/>
<proteinExistence type="inferred from homology"/>
<keyword evidence="1" id="KW-0472">Membrane</keyword>
<keyword evidence="1" id="KW-1003">Cell membrane</keyword>
<dbReference type="HAMAP" id="MF_00386">
    <property type="entry name" value="UPF0161_YidD"/>
    <property type="match status" value="1"/>
</dbReference>
<dbReference type="Pfam" id="PF01809">
    <property type="entry name" value="YidD"/>
    <property type="match status" value="1"/>
</dbReference>
<gene>
    <name evidence="3" type="ORF">Cri9333_4469</name>
</gene>
<protein>
    <recommendedName>
        <fullName evidence="1">Putative membrane protein insertion efficiency factor</fullName>
    </recommendedName>
</protein>
<evidence type="ECO:0000256" key="2">
    <source>
        <dbReference type="SAM" id="MobiDB-lite"/>
    </source>
</evidence>
<accession>K9W4Y1</accession>
<dbReference type="HOGENOM" id="CLU_144811_2_1_3"/>
<dbReference type="STRING" id="1173022.Cri9333_4469"/>
<evidence type="ECO:0000313" key="4">
    <source>
        <dbReference type="Proteomes" id="UP000010472"/>
    </source>
</evidence>
<dbReference type="eggNOG" id="COG0759">
    <property type="taxonomic scope" value="Bacteria"/>
</dbReference>
<dbReference type="NCBIfam" id="TIGR00278">
    <property type="entry name" value="membrane protein insertion efficiency factor YidD"/>
    <property type="match status" value="1"/>
</dbReference>
<dbReference type="EMBL" id="CP003620">
    <property type="protein sequence ID" value="AFZ15251.1"/>
    <property type="molecule type" value="Genomic_DNA"/>
</dbReference>
<comment type="function">
    <text evidence="1">Could be involved in insertion of integral membrane proteins into the membrane.</text>
</comment>
<dbReference type="PATRIC" id="fig|1173022.3.peg.4829"/>
<dbReference type="SMART" id="SM01234">
    <property type="entry name" value="Haemolytic"/>
    <property type="match status" value="1"/>
</dbReference>
<comment type="subcellular location">
    <subcellularLocation>
        <location evidence="1">Cell membrane</location>
        <topology evidence="1">Peripheral membrane protein</topology>
        <orientation evidence="1">Cytoplasmic side</orientation>
    </subcellularLocation>
</comment>
<dbReference type="PANTHER" id="PTHR33383">
    <property type="entry name" value="MEMBRANE PROTEIN INSERTION EFFICIENCY FACTOR-RELATED"/>
    <property type="match status" value="1"/>
</dbReference>